<keyword evidence="6" id="KW-0378">Hydrolase</keyword>
<evidence type="ECO:0000256" key="5">
    <source>
        <dbReference type="ARBA" id="ARBA00022729"/>
    </source>
</evidence>
<organism evidence="10 11">
    <name type="scientific">Erythranthe guttata</name>
    <name type="common">Yellow monkey flower</name>
    <name type="synonym">Mimulus guttatus</name>
    <dbReference type="NCBI Taxonomy" id="4155"/>
    <lineage>
        <taxon>Eukaryota</taxon>
        <taxon>Viridiplantae</taxon>
        <taxon>Streptophyta</taxon>
        <taxon>Embryophyta</taxon>
        <taxon>Tracheophyta</taxon>
        <taxon>Spermatophyta</taxon>
        <taxon>Magnoliopsida</taxon>
        <taxon>eudicotyledons</taxon>
        <taxon>Gunneridae</taxon>
        <taxon>Pentapetalae</taxon>
        <taxon>asterids</taxon>
        <taxon>lamiids</taxon>
        <taxon>Lamiales</taxon>
        <taxon>Phrymaceae</taxon>
        <taxon>Erythranthe</taxon>
    </lineage>
</organism>
<evidence type="ECO:0000313" key="11">
    <source>
        <dbReference type="Proteomes" id="UP000030748"/>
    </source>
</evidence>
<evidence type="ECO:0000256" key="4">
    <source>
        <dbReference type="ARBA" id="ARBA00022670"/>
    </source>
</evidence>
<dbReference type="GO" id="GO:0005576">
    <property type="term" value="C:extracellular region"/>
    <property type="evidence" value="ECO:0007669"/>
    <property type="project" value="UniProtKB-SubCell"/>
</dbReference>
<sequence>MAKYMNTTCSYCLLLLLITAAASQSTVNTLPGYPGPLPFKLETGYIGVGDDDEVQLFYYFVESERDPRKDPLIFWLTGGPGCSGFSGLVYEIGPLAFDVVDFDGSFPSFTLNPYSWTKIASIIFIDSPVGTGFSYTNTSESYATSDTKSTEDNYVFLRKWLSLHPRFVKNRLYIAGDSYGGKITPMVARAISEGNEAGLQPRMLLQGYIVGNSRTDANKDDNEKIPYAHRMGLVSDEYFELAKSSCLGEYVNPDPDNIECKYALRLVNECTKLVNNPHILEPKCKFLSPNPNYSQRGPLFVEDDPVDDVLFMSTQDDSLCRNYNYASSYVWANNETVQEALHIRKGTIPDWKRCNKSLSYEYDVESVLEDHRLLSEKGFQALAYSGDHDMSIPYMSTLKWIRELNLTVDDDWRPWTANGQVAGYTQKYKNNQAYITFATVKGAGHTAPEYKPKECFAMFERWLSLYPL</sequence>
<evidence type="ECO:0000256" key="3">
    <source>
        <dbReference type="ARBA" id="ARBA00022645"/>
    </source>
</evidence>
<dbReference type="Pfam" id="PF00450">
    <property type="entry name" value="Peptidase_S10"/>
    <property type="match status" value="1"/>
</dbReference>
<dbReference type="PROSITE" id="PS00560">
    <property type="entry name" value="CARBOXYPEPT_SER_HIS"/>
    <property type="match status" value="1"/>
</dbReference>
<dbReference type="PRINTS" id="PR00724">
    <property type="entry name" value="CRBOXYPTASEC"/>
</dbReference>
<protein>
    <submittedName>
        <fullName evidence="10">Uncharacterized protein</fullName>
    </submittedName>
</protein>
<evidence type="ECO:0000256" key="2">
    <source>
        <dbReference type="ARBA" id="ARBA00009431"/>
    </source>
</evidence>
<accession>A0A022RF93</accession>
<dbReference type="PhylomeDB" id="A0A022RF93"/>
<evidence type="ECO:0000256" key="8">
    <source>
        <dbReference type="ARBA" id="ARBA00023180"/>
    </source>
</evidence>
<comment type="subcellular location">
    <subcellularLocation>
        <location evidence="1">Secreted</location>
    </subcellularLocation>
</comment>
<dbReference type="InterPro" id="IPR029058">
    <property type="entry name" value="AB_hydrolase_fold"/>
</dbReference>
<keyword evidence="7" id="KW-1015">Disulfide bond</keyword>
<gene>
    <name evidence="10" type="ORF">MIMGU_mgv1a005845mg</name>
</gene>
<dbReference type="GO" id="GO:0019748">
    <property type="term" value="P:secondary metabolic process"/>
    <property type="evidence" value="ECO:0000318"/>
    <property type="project" value="GO_Central"/>
</dbReference>
<name>A0A022RF93_ERYGU</name>
<proteinExistence type="inferred from homology"/>
<reference evidence="10 11" key="1">
    <citation type="journal article" date="2013" name="Proc. Natl. Acad. Sci. U.S.A.">
        <title>Fine-scale variation in meiotic recombination in Mimulus inferred from population shotgun sequencing.</title>
        <authorList>
            <person name="Hellsten U."/>
            <person name="Wright K.M."/>
            <person name="Jenkins J."/>
            <person name="Shu S."/>
            <person name="Yuan Y."/>
            <person name="Wessler S.R."/>
            <person name="Schmutz J."/>
            <person name="Willis J.H."/>
            <person name="Rokhsar D.S."/>
        </authorList>
    </citation>
    <scope>NUCLEOTIDE SEQUENCE [LARGE SCALE GENOMIC DNA]</scope>
    <source>
        <strain evidence="11">cv. DUN x IM62</strain>
    </source>
</reference>
<dbReference type="FunFam" id="3.40.50.1820:FF:000072">
    <property type="entry name" value="Serine carboxypeptidase-like 19"/>
    <property type="match status" value="1"/>
</dbReference>
<dbReference type="PANTHER" id="PTHR11802:SF224">
    <property type="entry name" value="SERINE CARBOXYPEPTIDASE-LIKE 7 ISOFORM X1"/>
    <property type="match status" value="1"/>
</dbReference>
<dbReference type="OMA" id="SELWTNE"/>
<keyword evidence="11" id="KW-1185">Reference proteome</keyword>
<keyword evidence="8" id="KW-0325">Glycoprotein</keyword>
<dbReference type="OrthoDB" id="443318at2759"/>
<dbReference type="PANTHER" id="PTHR11802">
    <property type="entry name" value="SERINE PROTEASE FAMILY S10 SERINE CARBOXYPEPTIDASE"/>
    <property type="match status" value="1"/>
</dbReference>
<dbReference type="InterPro" id="IPR033124">
    <property type="entry name" value="Ser_caboxypep_his_AS"/>
</dbReference>
<dbReference type="FunFam" id="3.40.50.11320:FF:000002">
    <property type="entry name" value="Carboxypeptidase"/>
    <property type="match status" value="1"/>
</dbReference>
<evidence type="ECO:0000256" key="7">
    <source>
        <dbReference type="ARBA" id="ARBA00023157"/>
    </source>
</evidence>
<dbReference type="AlphaFoldDB" id="A0A022RF93"/>
<dbReference type="KEGG" id="egt:105957469"/>
<dbReference type="FunFam" id="3.40.50.12670:FF:000001">
    <property type="entry name" value="Carboxypeptidase"/>
    <property type="match status" value="1"/>
</dbReference>
<feature type="signal peptide" evidence="9">
    <location>
        <begin position="1"/>
        <end position="23"/>
    </location>
</feature>
<dbReference type="eggNOG" id="KOG1282">
    <property type="taxonomic scope" value="Eukaryota"/>
</dbReference>
<keyword evidence="4" id="KW-0645">Protease</keyword>
<dbReference type="Gene3D" id="3.40.50.1820">
    <property type="entry name" value="alpha/beta hydrolase"/>
    <property type="match status" value="1"/>
</dbReference>
<dbReference type="SUPFAM" id="SSF53474">
    <property type="entry name" value="alpha/beta-Hydrolases"/>
    <property type="match status" value="1"/>
</dbReference>
<evidence type="ECO:0000256" key="1">
    <source>
        <dbReference type="ARBA" id="ARBA00004613"/>
    </source>
</evidence>
<dbReference type="GO" id="GO:0016747">
    <property type="term" value="F:acyltransferase activity, transferring groups other than amino-acyl groups"/>
    <property type="evidence" value="ECO:0000318"/>
    <property type="project" value="GO_Central"/>
</dbReference>
<keyword evidence="5 9" id="KW-0732">Signal</keyword>
<evidence type="ECO:0000256" key="9">
    <source>
        <dbReference type="SAM" id="SignalP"/>
    </source>
</evidence>
<dbReference type="InterPro" id="IPR001563">
    <property type="entry name" value="Peptidase_S10"/>
</dbReference>
<dbReference type="Proteomes" id="UP000030748">
    <property type="component" value="Unassembled WGS sequence"/>
</dbReference>
<evidence type="ECO:0000313" key="10">
    <source>
        <dbReference type="EMBL" id="EYU37560.1"/>
    </source>
</evidence>
<keyword evidence="3" id="KW-0121">Carboxypeptidase</keyword>
<dbReference type="GO" id="GO:0004185">
    <property type="term" value="F:serine-type carboxypeptidase activity"/>
    <property type="evidence" value="ECO:0007669"/>
    <property type="project" value="InterPro"/>
</dbReference>
<comment type="similarity">
    <text evidence="2">Belongs to the peptidase S10 family.</text>
</comment>
<feature type="chain" id="PRO_5001505042" evidence="9">
    <location>
        <begin position="24"/>
        <end position="468"/>
    </location>
</feature>
<dbReference type="EMBL" id="KI630513">
    <property type="protein sequence ID" value="EYU37560.1"/>
    <property type="molecule type" value="Genomic_DNA"/>
</dbReference>
<dbReference type="GO" id="GO:0006508">
    <property type="term" value="P:proteolysis"/>
    <property type="evidence" value="ECO:0007669"/>
    <property type="project" value="UniProtKB-KW"/>
</dbReference>
<evidence type="ECO:0000256" key="6">
    <source>
        <dbReference type="ARBA" id="ARBA00022801"/>
    </source>
</evidence>